<dbReference type="GO" id="GO:0005634">
    <property type="term" value="C:nucleus"/>
    <property type="evidence" value="ECO:0007669"/>
    <property type="project" value="TreeGrafter"/>
</dbReference>
<evidence type="ECO:0000259" key="1">
    <source>
        <dbReference type="PROSITE" id="PS50011"/>
    </source>
</evidence>
<name>A0A9N9DGV3_9GLOM</name>
<dbReference type="GO" id="GO:0005524">
    <property type="term" value="F:ATP binding"/>
    <property type="evidence" value="ECO:0007669"/>
    <property type="project" value="InterPro"/>
</dbReference>
<dbReference type="PANTHER" id="PTHR44167">
    <property type="entry name" value="OVARIAN-SPECIFIC SERINE/THREONINE-PROTEIN KINASE LOK-RELATED"/>
    <property type="match status" value="1"/>
</dbReference>
<sequence length="228" mass="26024">MATASQNNFFISDSTDSILGNRNEILVVKKLLVKCDKCLKARALSCPLFLIAKNFMISSKLKPDLYGNVHHTEGRPVALKVFDASKKDAILRDGIELPKEAAIFQKILPHPNIIELIYCHRINSTDHWTLAFEYHGYNALKSNLNDYLRDLSNERGMYGLMECEAKNIMYQLLQACRHLEKHGIYHRKLELDNIVINGEGRVKLINFDSAIKVNENDWHCEPPIGSSK</sequence>
<dbReference type="GO" id="GO:0005737">
    <property type="term" value="C:cytoplasm"/>
    <property type="evidence" value="ECO:0007669"/>
    <property type="project" value="TreeGrafter"/>
</dbReference>
<evidence type="ECO:0000313" key="3">
    <source>
        <dbReference type="Proteomes" id="UP000789739"/>
    </source>
</evidence>
<accession>A0A9N9DGV3</accession>
<dbReference type="SUPFAM" id="SSF56112">
    <property type="entry name" value="Protein kinase-like (PK-like)"/>
    <property type="match status" value="1"/>
</dbReference>
<organism evidence="2 3">
    <name type="scientific">Paraglomus brasilianum</name>
    <dbReference type="NCBI Taxonomy" id="144538"/>
    <lineage>
        <taxon>Eukaryota</taxon>
        <taxon>Fungi</taxon>
        <taxon>Fungi incertae sedis</taxon>
        <taxon>Mucoromycota</taxon>
        <taxon>Glomeromycotina</taxon>
        <taxon>Glomeromycetes</taxon>
        <taxon>Paraglomerales</taxon>
        <taxon>Paraglomeraceae</taxon>
        <taxon>Paraglomus</taxon>
    </lineage>
</organism>
<dbReference type="GO" id="GO:0004674">
    <property type="term" value="F:protein serine/threonine kinase activity"/>
    <property type="evidence" value="ECO:0007669"/>
    <property type="project" value="TreeGrafter"/>
</dbReference>
<dbReference type="Proteomes" id="UP000789739">
    <property type="component" value="Unassembled WGS sequence"/>
</dbReference>
<protein>
    <submittedName>
        <fullName evidence="2">1962_t:CDS:1</fullName>
    </submittedName>
</protein>
<dbReference type="GO" id="GO:0044773">
    <property type="term" value="P:mitotic DNA damage checkpoint signaling"/>
    <property type="evidence" value="ECO:0007669"/>
    <property type="project" value="TreeGrafter"/>
</dbReference>
<dbReference type="PROSITE" id="PS50011">
    <property type="entry name" value="PROTEIN_KINASE_DOM"/>
    <property type="match status" value="1"/>
</dbReference>
<feature type="domain" description="Protein kinase" evidence="1">
    <location>
        <begin position="55"/>
        <end position="228"/>
    </location>
</feature>
<dbReference type="OrthoDB" id="10252171at2759"/>
<dbReference type="InterPro" id="IPR011009">
    <property type="entry name" value="Kinase-like_dom_sf"/>
</dbReference>
<gene>
    <name evidence="2" type="ORF">PBRASI_LOCUS9454</name>
</gene>
<dbReference type="CDD" id="cd00180">
    <property type="entry name" value="PKc"/>
    <property type="match status" value="1"/>
</dbReference>
<dbReference type="InterPro" id="IPR000719">
    <property type="entry name" value="Prot_kinase_dom"/>
</dbReference>
<keyword evidence="3" id="KW-1185">Reference proteome</keyword>
<dbReference type="PANTHER" id="PTHR44167:SF18">
    <property type="entry name" value="PROTEIN KINASE DOMAIN-CONTAINING PROTEIN"/>
    <property type="match status" value="1"/>
</dbReference>
<dbReference type="Pfam" id="PF00069">
    <property type="entry name" value="Pkinase"/>
    <property type="match status" value="1"/>
</dbReference>
<reference evidence="2" key="1">
    <citation type="submission" date="2021-06" db="EMBL/GenBank/DDBJ databases">
        <authorList>
            <person name="Kallberg Y."/>
            <person name="Tangrot J."/>
            <person name="Rosling A."/>
        </authorList>
    </citation>
    <scope>NUCLEOTIDE SEQUENCE</scope>
    <source>
        <strain evidence="2">BR232B</strain>
    </source>
</reference>
<proteinExistence type="predicted"/>
<dbReference type="Gene3D" id="1.10.510.10">
    <property type="entry name" value="Transferase(Phosphotransferase) domain 1"/>
    <property type="match status" value="1"/>
</dbReference>
<dbReference type="EMBL" id="CAJVPI010002073">
    <property type="protein sequence ID" value="CAG8634939.1"/>
    <property type="molecule type" value="Genomic_DNA"/>
</dbReference>
<evidence type="ECO:0000313" key="2">
    <source>
        <dbReference type="EMBL" id="CAG8634939.1"/>
    </source>
</evidence>
<dbReference type="AlphaFoldDB" id="A0A9N9DGV3"/>
<comment type="caution">
    <text evidence="2">The sequence shown here is derived from an EMBL/GenBank/DDBJ whole genome shotgun (WGS) entry which is preliminary data.</text>
</comment>
<dbReference type="SMART" id="SM00220">
    <property type="entry name" value="S_TKc"/>
    <property type="match status" value="1"/>
</dbReference>